<evidence type="ECO:0000256" key="1">
    <source>
        <dbReference type="ARBA" id="ARBA00004586"/>
    </source>
</evidence>
<name>A0A1E3IIH4_9TREE</name>
<sequence length="247" mass="27468">MVSAQRSNSGAPAPSPAQACVLKWGRRGLILALGWVLYSVACSYNHIFYRLDPAELNKTVQSALASASALTPAGSPSNATLIIDTLVHKLAEDHPQIKWRTDWQSRDDWVFNNAGGAMGSMYLLHSSLTEYLIIFGSAIGTEGHSGRHPADDWFHILTGRQHAYEAGALEREVYNPGDVNWMKRGVVKQYGMEPETWALEYARGWIPLMLPFGFADMVFSTMDVLTMFHTVRITGKEMILNLLRGKI</sequence>
<evidence type="ECO:0000256" key="7">
    <source>
        <dbReference type="ARBA" id="ARBA00029435"/>
    </source>
</evidence>
<dbReference type="GO" id="GO:0006696">
    <property type="term" value="P:ergosterol biosynthetic process"/>
    <property type="evidence" value="ECO:0007669"/>
    <property type="project" value="TreeGrafter"/>
</dbReference>
<dbReference type="PANTHER" id="PTHR10868">
    <property type="entry name" value="SIGMA 1-TYPE OPIOID RECEPTOR-RELATED"/>
    <property type="match status" value="1"/>
</dbReference>
<dbReference type="UniPathway" id="UPA00768"/>
<comment type="caution">
    <text evidence="9">The sequence shown here is derived from an EMBL/GenBank/DDBJ whole genome shotgun (WGS) entry which is preliminary data.</text>
</comment>
<keyword evidence="10" id="KW-1185">Reference proteome</keyword>
<dbReference type="Proteomes" id="UP000094819">
    <property type="component" value="Unassembled WGS sequence"/>
</dbReference>
<keyword evidence="9" id="KW-0413">Isomerase</keyword>
<accession>A0A1E3IIH4</accession>
<evidence type="ECO:0000256" key="8">
    <source>
        <dbReference type="RuleBase" id="RU368083"/>
    </source>
</evidence>
<keyword evidence="5" id="KW-1133">Transmembrane helix</keyword>
<evidence type="ECO:0000256" key="3">
    <source>
        <dbReference type="ARBA" id="ARBA00022692"/>
    </source>
</evidence>
<dbReference type="GO" id="GO:0016853">
    <property type="term" value="F:isomerase activity"/>
    <property type="evidence" value="ECO:0007669"/>
    <property type="project" value="UniProtKB-KW"/>
</dbReference>
<evidence type="ECO:0000313" key="10">
    <source>
        <dbReference type="Proteomes" id="UP000094819"/>
    </source>
</evidence>
<dbReference type="InterPro" id="IPR006716">
    <property type="entry name" value="ERG2_sigma1_rcpt-like"/>
</dbReference>
<dbReference type="GeneID" id="30195890"/>
<dbReference type="Pfam" id="PF04622">
    <property type="entry name" value="ERG2_Sigma1R"/>
    <property type="match status" value="1"/>
</dbReference>
<keyword evidence="3" id="KW-0812">Transmembrane</keyword>
<comment type="pathway">
    <text evidence="7 8">Steroid metabolism; ergosterol biosynthesis.</text>
</comment>
<dbReference type="PANTHER" id="PTHR10868:SF1">
    <property type="entry name" value="SIGMA NON-OPIOID INTRACELLULAR RECEPTOR 1"/>
    <property type="match status" value="1"/>
</dbReference>
<evidence type="ECO:0000256" key="5">
    <source>
        <dbReference type="ARBA" id="ARBA00022989"/>
    </source>
</evidence>
<dbReference type="EC" id="5.-.-.-" evidence="8"/>
<evidence type="ECO:0000256" key="4">
    <source>
        <dbReference type="ARBA" id="ARBA00022824"/>
    </source>
</evidence>
<evidence type="ECO:0000256" key="6">
    <source>
        <dbReference type="ARBA" id="ARBA00023136"/>
    </source>
</evidence>
<dbReference type="EMBL" id="AWGH01000025">
    <property type="protein sequence ID" value="ODN88407.1"/>
    <property type="molecule type" value="Genomic_DNA"/>
</dbReference>
<protein>
    <recommendedName>
        <fullName evidence="8">C-8 sterol isomerase</fullName>
        <ecNumber evidence="8">5.-.-.-</ecNumber>
    </recommendedName>
    <alternativeName>
        <fullName evidence="8">Delta-8--delta-7 sterol isomerase</fullName>
    </alternativeName>
</protein>
<comment type="function">
    <text evidence="8">Catalyzes the reaction which results in unsaturation at C-7 in the B ring of sterols.</text>
</comment>
<reference evidence="9 10" key="1">
    <citation type="submission" date="2016-06" db="EMBL/GenBank/DDBJ databases">
        <title>Evolution of pathogenesis and genome organization in the Tremellales.</title>
        <authorList>
            <person name="Cuomo C."/>
            <person name="Litvintseva A."/>
            <person name="Heitman J."/>
            <person name="Chen Y."/>
            <person name="Sun S."/>
            <person name="Springer D."/>
            <person name="Dromer F."/>
            <person name="Young S."/>
            <person name="Zeng Q."/>
            <person name="Chapman S."/>
            <person name="Gujja S."/>
            <person name="Saif S."/>
            <person name="Birren B."/>
        </authorList>
    </citation>
    <scope>NUCLEOTIDE SEQUENCE [LARGE SCALE GENOMIC DNA]</scope>
    <source>
        <strain evidence="9 10">CBS 7118</strain>
    </source>
</reference>
<dbReference type="AlphaFoldDB" id="A0A1E3IIH4"/>
<comment type="similarity">
    <text evidence="2 8">Belongs to the ERG2 family.</text>
</comment>
<evidence type="ECO:0000313" key="9">
    <source>
        <dbReference type="EMBL" id="ODN88407.1"/>
    </source>
</evidence>
<keyword evidence="4" id="KW-0256">Endoplasmic reticulum</keyword>
<gene>
    <name evidence="9" type="ORF">L198_06678</name>
</gene>
<dbReference type="GO" id="GO:0005789">
    <property type="term" value="C:endoplasmic reticulum membrane"/>
    <property type="evidence" value="ECO:0007669"/>
    <property type="project" value="UniProtKB-SubCell"/>
</dbReference>
<organism evidence="9 10">
    <name type="scientific">Cryptococcus wingfieldii CBS 7118</name>
    <dbReference type="NCBI Taxonomy" id="1295528"/>
    <lineage>
        <taxon>Eukaryota</taxon>
        <taxon>Fungi</taxon>
        <taxon>Dikarya</taxon>
        <taxon>Basidiomycota</taxon>
        <taxon>Agaricomycotina</taxon>
        <taxon>Tremellomycetes</taxon>
        <taxon>Tremellales</taxon>
        <taxon>Cryptococcaceae</taxon>
        <taxon>Cryptococcus</taxon>
    </lineage>
</organism>
<dbReference type="RefSeq" id="XP_019029216.1">
    <property type="nucleotide sequence ID" value="XM_019178733.1"/>
</dbReference>
<keyword evidence="6" id="KW-0472">Membrane</keyword>
<evidence type="ECO:0000256" key="2">
    <source>
        <dbReference type="ARBA" id="ARBA00007141"/>
    </source>
</evidence>
<dbReference type="OrthoDB" id="347124at2759"/>
<proteinExistence type="inferred from homology"/>
<comment type="subcellular location">
    <subcellularLocation>
        <location evidence="1">Endoplasmic reticulum membrane</location>
    </subcellularLocation>
</comment>